<evidence type="ECO:0000256" key="5">
    <source>
        <dbReference type="ARBA" id="ARBA00022525"/>
    </source>
</evidence>
<feature type="signal peptide" evidence="17">
    <location>
        <begin position="1"/>
        <end position="22"/>
    </location>
</feature>
<dbReference type="GO" id="GO:0005576">
    <property type="term" value="C:extracellular region"/>
    <property type="evidence" value="ECO:0007669"/>
    <property type="project" value="UniProtKB-SubCell"/>
</dbReference>
<dbReference type="OrthoDB" id="114708at2759"/>
<evidence type="ECO:0000256" key="2">
    <source>
        <dbReference type="ARBA" id="ARBA00004613"/>
    </source>
</evidence>
<dbReference type="CDD" id="cd10316">
    <property type="entry name" value="RGL4_M"/>
    <property type="match status" value="1"/>
</dbReference>
<dbReference type="EMBL" id="JAACJO010000013">
    <property type="protein sequence ID" value="KAF5351211.1"/>
    <property type="molecule type" value="Genomic_DNA"/>
</dbReference>
<evidence type="ECO:0000256" key="6">
    <source>
        <dbReference type="ARBA" id="ARBA00022723"/>
    </source>
</evidence>
<evidence type="ECO:0000256" key="15">
    <source>
        <dbReference type="PROSITE-ProRule" id="PRU00175"/>
    </source>
</evidence>
<feature type="domain" description="RING-type" evidence="18">
    <location>
        <begin position="908"/>
        <end position="947"/>
    </location>
</feature>
<comment type="similarity">
    <text evidence="3">Belongs to the polysaccharide lyase 4 family.</text>
</comment>
<comment type="catalytic activity">
    <reaction evidence="1">
        <text>Endotype eliminative cleavage of L-alpha-rhamnopyranosyl-(1-&gt;4)-alpha-D-galactopyranosyluronic acid bonds of rhamnogalacturonan I domains in ramified hairy regions of pectin leaving L-rhamnopyranose at the reducing end and 4-deoxy-4,5-unsaturated D-galactopyranosyluronic acid at the non-reducing end.</text>
        <dbReference type="EC" id="4.2.2.23"/>
    </reaction>
</comment>
<dbReference type="SMART" id="SM00184">
    <property type="entry name" value="RING"/>
    <property type="match status" value="1"/>
</dbReference>
<evidence type="ECO:0000256" key="1">
    <source>
        <dbReference type="ARBA" id="ARBA00001324"/>
    </source>
</evidence>
<feature type="region of interest" description="Disordered" evidence="16">
    <location>
        <begin position="600"/>
        <end position="624"/>
    </location>
</feature>
<evidence type="ECO:0000256" key="11">
    <source>
        <dbReference type="ARBA" id="ARBA00023239"/>
    </source>
</evidence>
<dbReference type="Gene3D" id="2.60.40.1120">
    <property type="entry name" value="Carboxypeptidase-like, regulatory domain"/>
    <property type="match status" value="1"/>
</dbReference>
<keyword evidence="6" id="KW-0479">Metal-binding</keyword>
<proteinExistence type="inferred from homology"/>
<keyword evidence="21" id="KW-1185">Reference proteome</keyword>
<evidence type="ECO:0000259" key="18">
    <source>
        <dbReference type="PROSITE" id="PS50089"/>
    </source>
</evidence>
<evidence type="ECO:0000256" key="10">
    <source>
        <dbReference type="ARBA" id="ARBA00023157"/>
    </source>
</evidence>
<dbReference type="Pfam" id="PF14686">
    <property type="entry name" value="fn3_3"/>
    <property type="match status" value="1"/>
</dbReference>
<keyword evidence="11" id="KW-0456">Lyase</keyword>
<dbReference type="Pfam" id="PF09284">
    <property type="entry name" value="RhgB_N"/>
    <property type="match status" value="1"/>
</dbReference>
<dbReference type="InterPro" id="IPR008979">
    <property type="entry name" value="Galactose-bd-like_sf"/>
</dbReference>
<evidence type="ECO:0000256" key="9">
    <source>
        <dbReference type="ARBA" id="ARBA00022833"/>
    </source>
</evidence>
<organism evidence="20 21">
    <name type="scientific">Leucocoprinus leucothites</name>
    <dbReference type="NCBI Taxonomy" id="201217"/>
    <lineage>
        <taxon>Eukaryota</taxon>
        <taxon>Fungi</taxon>
        <taxon>Dikarya</taxon>
        <taxon>Basidiomycota</taxon>
        <taxon>Agaricomycotina</taxon>
        <taxon>Agaricomycetes</taxon>
        <taxon>Agaricomycetidae</taxon>
        <taxon>Agaricales</taxon>
        <taxon>Agaricineae</taxon>
        <taxon>Agaricaceae</taxon>
        <taxon>Leucocoprinus</taxon>
    </lineage>
</organism>
<dbReference type="InterPro" id="IPR001841">
    <property type="entry name" value="Znf_RING"/>
</dbReference>
<evidence type="ECO:0000256" key="8">
    <source>
        <dbReference type="ARBA" id="ARBA00022771"/>
    </source>
</evidence>
<keyword evidence="5" id="KW-0964">Secreted</keyword>
<evidence type="ECO:0000259" key="19">
    <source>
        <dbReference type="PROSITE" id="PS51382"/>
    </source>
</evidence>
<dbReference type="InterPro" id="IPR015364">
    <property type="entry name" value="RhgB_N"/>
</dbReference>
<evidence type="ECO:0000256" key="4">
    <source>
        <dbReference type="ARBA" id="ARBA00012437"/>
    </source>
</evidence>
<evidence type="ECO:0000256" key="7">
    <source>
        <dbReference type="ARBA" id="ARBA00022729"/>
    </source>
</evidence>
<reference evidence="20 21" key="1">
    <citation type="journal article" date="2020" name="ISME J.">
        <title>Uncovering the hidden diversity of litter-decomposition mechanisms in mushroom-forming fungi.</title>
        <authorList>
            <person name="Floudas D."/>
            <person name="Bentzer J."/>
            <person name="Ahren D."/>
            <person name="Johansson T."/>
            <person name="Persson P."/>
            <person name="Tunlid A."/>
        </authorList>
    </citation>
    <scope>NUCLEOTIDE SEQUENCE [LARGE SCALE GENOMIC DNA]</scope>
    <source>
        <strain evidence="20 21">CBS 146.42</strain>
    </source>
</reference>
<dbReference type="GO" id="GO:0008270">
    <property type="term" value="F:zinc ion binding"/>
    <property type="evidence" value="ECO:0007669"/>
    <property type="project" value="UniProtKB-KW"/>
</dbReference>
<dbReference type="PROSITE" id="PS00518">
    <property type="entry name" value="ZF_RING_1"/>
    <property type="match status" value="1"/>
</dbReference>
<evidence type="ECO:0000313" key="21">
    <source>
        <dbReference type="Proteomes" id="UP000559027"/>
    </source>
</evidence>
<keyword evidence="9" id="KW-0862">Zinc</keyword>
<evidence type="ECO:0000256" key="12">
    <source>
        <dbReference type="ARBA" id="ARBA00023277"/>
    </source>
</evidence>
<dbReference type="SUPFAM" id="SSF49452">
    <property type="entry name" value="Starch-binding domain-like"/>
    <property type="match status" value="1"/>
</dbReference>
<gene>
    <name evidence="20" type="ORF">D9756_008420</name>
</gene>
<dbReference type="Pfam" id="PF13920">
    <property type="entry name" value="zf-C3HC4_3"/>
    <property type="match status" value="1"/>
</dbReference>
<keyword evidence="10" id="KW-1015">Disulfide bond</keyword>
<comment type="subcellular location">
    <subcellularLocation>
        <location evidence="2">Secreted</location>
    </subcellularLocation>
</comment>
<sequence length="1005" mass="109404">MMQWFSLAVLVQASFYITGAFAAFGLTESGNTYTVDTNAGLVFKVDRTNGDITSMVFNGHEAQDQGGKHSQIASGIGASCSWVRTGNSNNYIKITCTASGIIQYYVAQYNNPSIHMATYTTAEPSVGELRFIARLARSTVPNGPAAANINGGTAIEGSDVFMVSGQTRSKFYSSRQFIDDAVKGVTGSGIGVFMIVPSTGFEGSSGGPFFRDIDNQGGSVQELYFYMNSGHTQTEANRMGLHGPYALTFTTGGTPSGDIDTTFWEGLSVTGLVPKASRGVVSGHATGFPSAFANLMSVGFSNSQAQYWVRTDSSGAFTSPRMKPGTYTMTLYKVELAVASQSVSVSANVGTSSNIADAEPNRSVIWQIGDYDGTPRGFLNADKIETMHPSDSRMSNWGPITYNVGSSVGSFPMAIFKSIGPVTIRFSLSSSQIGARTLEIATTLAFAGGRPQVQVNGWTGPAPPVPNQPDSRGVTRGTWRGNNILYTVNIPSGTLVSGTNTIVINVISGSGGDGFLLLYNRDGELDTSLESSKDTSAPSLPSTSGRMPCSDPVPIIGNPVLPGVVYELSGDLSRIESRLRISVATSKDMSVISYFGVQGRDAEQQNETSTSLRDGTPEPEDINSGMSTEISQYTFPMAENLPWKLGTAGLENHTLKGYSTHTQSELREIIIPLCADSQFFELLLTALDHISAHLESVEDKFMEALKTLSTTIGESARPTSYSKFARGRSFRAWSPLKDHAGAIHVHHKSLSNSDLYVWREIFQLYMEAEIFQCIRGHDDENRSADESERRLQLFQGQVTQRWLTAKGKFKLEQSCRALETFIQLNVFILNIRKFQFANAEAVRKILKKHKRRTALSLPPVATLPPSECSPPQLALVSQVHSFSLPRILIQAITEILLPVVPHLDDYSCLICTSIAFKPIRLDCGHLFCLRCLVKMQKRGKGDCPICRSPCVLVADQSNVDWALMNFMRDWFPLEAREKLKADAKEASVEKVEELGLYPDTPCLIM</sequence>
<dbReference type="InterPro" id="IPR029411">
    <property type="entry name" value="RG-lyase_III"/>
</dbReference>
<name>A0A8H5D1X5_9AGAR</name>
<dbReference type="InterPro" id="IPR004331">
    <property type="entry name" value="SPX_dom"/>
</dbReference>
<evidence type="ECO:0000256" key="16">
    <source>
        <dbReference type="SAM" id="MobiDB-lite"/>
    </source>
</evidence>
<feature type="region of interest" description="Disordered" evidence="16">
    <location>
        <begin position="527"/>
        <end position="548"/>
    </location>
</feature>
<dbReference type="PANTHER" id="PTHR36574">
    <property type="entry name" value="RHAMNOGALACTURONATE LYASE-RELATED"/>
    <property type="match status" value="1"/>
</dbReference>
<dbReference type="InterPro" id="IPR017907">
    <property type="entry name" value="Znf_RING_CS"/>
</dbReference>
<evidence type="ECO:0000256" key="3">
    <source>
        <dbReference type="ARBA" id="ARBA00010418"/>
    </source>
</evidence>
<dbReference type="CDD" id="cd10320">
    <property type="entry name" value="RGL4_N"/>
    <property type="match status" value="1"/>
</dbReference>
<dbReference type="GO" id="GO:0071555">
    <property type="term" value="P:cell wall organization"/>
    <property type="evidence" value="ECO:0007669"/>
    <property type="project" value="UniProtKB-KW"/>
</dbReference>
<dbReference type="InterPro" id="IPR029413">
    <property type="entry name" value="RG-lyase_II"/>
</dbReference>
<evidence type="ECO:0000313" key="20">
    <source>
        <dbReference type="EMBL" id="KAF5351211.1"/>
    </source>
</evidence>
<accession>A0A8H5D1X5</accession>
<dbReference type="Gene3D" id="2.70.98.10">
    <property type="match status" value="1"/>
</dbReference>
<dbReference type="PROSITE" id="PS51382">
    <property type="entry name" value="SPX"/>
    <property type="match status" value="1"/>
</dbReference>
<dbReference type="GO" id="GO:0045490">
    <property type="term" value="P:pectin catabolic process"/>
    <property type="evidence" value="ECO:0007669"/>
    <property type="project" value="TreeGrafter"/>
</dbReference>
<dbReference type="GO" id="GO:0102210">
    <property type="term" value="F:rhamnogalacturonan endolyase activity"/>
    <property type="evidence" value="ECO:0007669"/>
    <property type="project" value="UniProtKB-EC"/>
</dbReference>
<dbReference type="SUPFAM" id="SSF49785">
    <property type="entry name" value="Galactose-binding domain-like"/>
    <property type="match status" value="1"/>
</dbReference>
<dbReference type="Proteomes" id="UP000559027">
    <property type="component" value="Unassembled WGS sequence"/>
</dbReference>
<dbReference type="Pfam" id="PF14683">
    <property type="entry name" value="CBM-like"/>
    <property type="match status" value="1"/>
</dbReference>
<dbReference type="PROSITE" id="PS50089">
    <property type="entry name" value="ZF_RING_2"/>
    <property type="match status" value="1"/>
</dbReference>
<dbReference type="AlphaFoldDB" id="A0A8H5D1X5"/>
<keyword evidence="14" id="KW-0624">Polysaccharide degradation</keyword>
<dbReference type="InterPro" id="IPR011013">
    <property type="entry name" value="Gal_mutarotase_sf_dom"/>
</dbReference>
<evidence type="ECO:0000256" key="13">
    <source>
        <dbReference type="ARBA" id="ARBA00023316"/>
    </source>
</evidence>
<keyword evidence="8 15" id="KW-0863">Zinc-finger</keyword>
<protein>
    <recommendedName>
        <fullName evidence="4">rhamnogalacturonan endolyase</fullName>
        <ecNumber evidence="4">4.2.2.23</ecNumber>
    </recommendedName>
</protein>
<dbReference type="EC" id="4.2.2.23" evidence="4"/>
<dbReference type="PANTHER" id="PTHR36574:SF1">
    <property type="entry name" value="RHAMNOGALACTURONATE LYASE-RELATED"/>
    <property type="match status" value="1"/>
</dbReference>
<dbReference type="SUPFAM" id="SSF74650">
    <property type="entry name" value="Galactose mutarotase-like"/>
    <property type="match status" value="1"/>
</dbReference>
<dbReference type="Pfam" id="PF03105">
    <property type="entry name" value="SPX"/>
    <property type="match status" value="1"/>
</dbReference>
<dbReference type="Gene3D" id="3.30.40.10">
    <property type="entry name" value="Zinc/RING finger domain, C3HC4 (zinc finger)"/>
    <property type="match status" value="1"/>
</dbReference>
<dbReference type="InterPro" id="IPR014718">
    <property type="entry name" value="GH-type_carb-bd"/>
</dbReference>
<dbReference type="SUPFAM" id="SSF57850">
    <property type="entry name" value="RING/U-box"/>
    <property type="match status" value="1"/>
</dbReference>
<evidence type="ECO:0000256" key="17">
    <source>
        <dbReference type="SAM" id="SignalP"/>
    </source>
</evidence>
<evidence type="ECO:0000256" key="14">
    <source>
        <dbReference type="ARBA" id="ARBA00023326"/>
    </source>
</evidence>
<dbReference type="CDD" id="cd10317">
    <property type="entry name" value="RGL4_C"/>
    <property type="match status" value="1"/>
</dbReference>
<keyword evidence="13" id="KW-0961">Cell wall biogenesis/degradation</keyword>
<dbReference type="Gene3D" id="2.60.120.260">
    <property type="entry name" value="Galactose-binding domain-like"/>
    <property type="match status" value="1"/>
</dbReference>
<feature type="compositionally biased region" description="Polar residues" evidence="16">
    <location>
        <begin position="528"/>
        <end position="545"/>
    </location>
</feature>
<feature type="chain" id="PRO_5034277842" description="rhamnogalacturonan endolyase" evidence="17">
    <location>
        <begin position="23"/>
        <end position="1005"/>
    </location>
</feature>
<comment type="caution">
    <text evidence="20">The sequence shown here is derived from an EMBL/GenBank/DDBJ whole genome shotgun (WGS) entry which is preliminary data.</text>
</comment>
<dbReference type="InterPro" id="IPR016590">
    <property type="entry name" value="Rhamnogalacturonase_B"/>
</dbReference>
<keyword evidence="12" id="KW-0119">Carbohydrate metabolism</keyword>
<dbReference type="InterPro" id="IPR013083">
    <property type="entry name" value="Znf_RING/FYVE/PHD"/>
</dbReference>
<dbReference type="InterPro" id="IPR013784">
    <property type="entry name" value="Carb-bd-like_fold"/>
</dbReference>
<keyword evidence="7 17" id="KW-0732">Signal</keyword>
<feature type="domain" description="SPX" evidence="19">
    <location>
        <begin position="593"/>
        <end position="863"/>
    </location>
</feature>
<dbReference type="GO" id="GO:0030246">
    <property type="term" value="F:carbohydrate binding"/>
    <property type="evidence" value="ECO:0007669"/>
    <property type="project" value="InterPro"/>
</dbReference>